<evidence type="ECO:0000313" key="2">
    <source>
        <dbReference type="EMBL" id="SFL55270.1"/>
    </source>
</evidence>
<keyword evidence="1" id="KW-0732">Signal</keyword>
<evidence type="ECO:0000313" key="3">
    <source>
        <dbReference type="Proteomes" id="UP000199470"/>
    </source>
</evidence>
<feature type="signal peptide" evidence="1">
    <location>
        <begin position="1"/>
        <end position="28"/>
    </location>
</feature>
<dbReference type="PROSITE" id="PS51257">
    <property type="entry name" value="PROKAR_LIPOPROTEIN"/>
    <property type="match status" value="1"/>
</dbReference>
<protein>
    <recommendedName>
        <fullName evidence="4">Lipoprotein</fullName>
    </recommendedName>
</protein>
<dbReference type="AlphaFoldDB" id="A0A1I4ILQ5"/>
<reference evidence="2 3" key="1">
    <citation type="submission" date="2016-10" db="EMBL/GenBank/DDBJ databases">
        <authorList>
            <person name="de Groot N.N."/>
        </authorList>
    </citation>
    <scope>NUCLEOTIDE SEQUENCE [LARGE SCALE GENOMIC DNA]</scope>
    <source>
        <strain evidence="2 3">ATCC 43154</strain>
    </source>
</reference>
<feature type="chain" id="PRO_5011664737" description="Lipoprotein" evidence="1">
    <location>
        <begin position="29"/>
        <end position="230"/>
    </location>
</feature>
<sequence length="230" mass="24922">MVLKTGAAIVAGLILAGCAARFSPVPQATNFPASQQVKLQAASHWGTIAGHIEKNMLAELKKNPPRPLFINEAPNPSPFQRALNTQLITSLVNDGYTVSKSAAGSLKIDLDVQAVTFSADRPQYRYHGEHGALAAGVFVLSEIEPPLLLAAAAGVGAQDAYSWFNDQFAPGATPRTELIITVSVSDQYRYFARNTSAYYVTDSDRVLYGIIDKEPELPQLSKTYQLRGER</sequence>
<dbReference type="EMBL" id="FOTW01000005">
    <property type="protein sequence ID" value="SFL55270.1"/>
    <property type="molecule type" value="Genomic_DNA"/>
</dbReference>
<evidence type="ECO:0008006" key="4">
    <source>
        <dbReference type="Google" id="ProtNLM"/>
    </source>
</evidence>
<organism evidence="2 3">
    <name type="scientific">Rugamonas rubra</name>
    <dbReference type="NCBI Taxonomy" id="758825"/>
    <lineage>
        <taxon>Bacteria</taxon>
        <taxon>Pseudomonadati</taxon>
        <taxon>Pseudomonadota</taxon>
        <taxon>Betaproteobacteria</taxon>
        <taxon>Burkholderiales</taxon>
        <taxon>Oxalobacteraceae</taxon>
        <taxon>Telluria group</taxon>
        <taxon>Rugamonas</taxon>
    </lineage>
</organism>
<proteinExistence type="predicted"/>
<name>A0A1I4ILQ5_9BURK</name>
<gene>
    <name evidence="2" type="ORF">SAMN02982985_00643</name>
</gene>
<accession>A0A1I4ILQ5</accession>
<evidence type="ECO:0000256" key="1">
    <source>
        <dbReference type="SAM" id="SignalP"/>
    </source>
</evidence>
<dbReference type="OrthoDB" id="6891340at2"/>
<dbReference type="STRING" id="758825.SAMN02982985_00643"/>
<keyword evidence="3" id="KW-1185">Reference proteome</keyword>
<dbReference type="Proteomes" id="UP000199470">
    <property type="component" value="Unassembled WGS sequence"/>
</dbReference>